<dbReference type="Proteomes" id="UP000230052">
    <property type="component" value="Unassembled WGS sequence"/>
</dbReference>
<evidence type="ECO:0000256" key="1">
    <source>
        <dbReference type="ARBA" id="ARBA00010876"/>
    </source>
</evidence>
<dbReference type="SUPFAM" id="SSF55120">
    <property type="entry name" value="Pseudouridine synthase"/>
    <property type="match status" value="1"/>
</dbReference>
<name>A0A2J0L4P8_9BACT</name>
<dbReference type="PANTHER" id="PTHR21600">
    <property type="entry name" value="MITOCHONDRIAL RNA PSEUDOURIDINE SYNTHASE"/>
    <property type="match status" value="1"/>
</dbReference>
<evidence type="ECO:0000259" key="2">
    <source>
        <dbReference type="Pfam" id="PF00849"/>
    </source>
</evidence>
<reference evidence="3 4" key="1">
    <citation type="submission" date="2017-09" db="EMBL/GenBank/DDBJ databases">
        <title>Depth-based differentiation of microbial function through sediment-hosted aquifers and enrichment of novel symbionts in the deep terrestrial subsurface.</title>
        <authorList>
            <person name="Probst A.J."/>
            <person name="Ladd B."/>
            <person name="Jarett J.K."/>
            <person name="Geller-Mcgrath D.E."/>
            <person name="Sieber C.M."/>
            <person name="Emerson J.B."/>
            <person name="Anantharaman K."/>
            <person name="Thomas B.C."/>
            <person name="Malmstrom R."/>
            <person name="Stieglmeier M."/>
            <person name="Klingl A."/>
            <person name="Woyke T."/>
            <person name="Ryan C.M."/>
            <person name="Banfield J.F."/>
        </authorList>
    </citation>
    <scope>NUCLEOTIDE SEQUENCE [LARGE SCALE GENOMIC DNA]</scope>
    <source>
        <strain evidence="3">CG07_land_8_20_14_0_80_42_15</strain>
    </source>
</reference>
<dbReference type="GO" id="GO:0000455">
    <property type="term" value="P:enzyme-directed rRNA pseudouridine synthesis"/>
    <property type="evidence" value="ECO:0007669"/>
    <property type="project" value="TreeGrafter"/>
</dbReference>
<dbReference type="GO" id="GO:0003723">
    <property type="term" value="F:RNA binding"/>
    <property type="evidence" value="ECO:0007669"/>
    <property type="project" value="InterPro"/>
</dbReference>
<sequence length="216" mass="25122">MKQYKIIYEDEAVIVVDKPSGMLVIPTPKMETNTLTALLNRELDLRSVEVNAYPCHRLDRETSGLIVYAKGKHFQGIIMDEFKKRQVKKLYIAFVHGKLPKNFDELKSEIYNRNKRRGEVAITKYKVTGRRKNFTIAEVEPVTGRTNQIRIQFKELGHPLVGESVYAFRKDFSLKFKRAALHAKRIEFIHPVTKKLLTFDSPMADDMNDFLKKHPV</sequence>
<comment type="caution">
    <text evidence="3">The sequence shown here is derived from an EMBL/GenBank/DDBJ whole genome shotgun (WGS) entry which is preliminary data.</text>
</comment>
<dbReference type="GO" id="GO:0009982">
    <property type="term" value="F:pseudouridine synthase activity"/>
    <property type="evidence" value="ECO:0007669"/>
    <property type="project" value="InterPro"/>
</dbReference>
<gene>
    <name evidence="3" type="ORF">COS99_05165</name>
</gene>
<dbReference type="Pfam" id="PF00849">
    <property type="entry name" value="PseudoU_synth_2"/>
    <property type="match status" value="1"/>
</dbReference>
<dbReference type="Gene3D" id="3.30.2350.10">
    <property type="entry name" value="Pseudouridine synthase"/>
    <property type="match status" value="1"/>
</dbReference>
<accession>A0A2J0L4P8</accession>
<dbReference type="InterPro" id="IPR020103">
    <property type="entry name" value="PsdUridine_synth_cat_dom_sf"/>
</dbReference>
<protein>
    <recommendedName>
        <fullName evidence="2">Pseudouridine synthase RsuA/RluA-like domain-containing protein</fullName>
    </recommendedName>
</protein>
<dbReference type="GO" id="GO:0140098">
    <property type="term" value="F:catalytic activity, acting on RNA"/>
    <property type="evidence" value="ECO:0007669"/>
    <property type="project" value="UniProtKB-ARBA"/>
</dbReference>
<dbReference type="InterPro" id="IPR006145">
    <property type="entry name" value="PsdUridine_synth_RsuA/RluA"/>
</dbReference>
<feature type="domain" description="Pseudouridine synthase RsuA/RluA-like" evidence="2">
    <location>
        <begin position="13"/>
        <end position="154"/>
    </location>
</feature>
<evidence type="ECO:0000313" key="4">
    <source>
        <dbReference type="Proteomes" id="UP000230052"/>
    </source>
</evidence>
<comment type="similarity">
    <text evidence="1">Belongs to the pseudouridine synthase RluA family.</text>
</comment>
<dbReference type="CDD" id="cd02869">
    <property type="entry name" value="PseudoU_synth_RluA_like"/>
    <property type="match status" value="1"/>
</dbReference>
<organism evidence="3 4">
    <name type="scientific">Candidatus Aquitaenariimonas noxiae</name>
    <dbReference type="NCBI Taxonomy" id="1974741"/>
    <lineage>
        <taxon>Bacteria</taxon>
        <taxon>Pseudomonadati</taxon>
        <taxon>Candidatus Omnitrophota</taxon>
        <taxon>Candidatus Aquitaenariimonas</taxon>
    </lineage>
</organism>
<proteinExistence type="inferred from homology"/>
<dbReference type="EMBL" id="PEWV01000053">
    <property type="protein sequence ID" value="PIU41497.1"/>
    <property type="molecule type" value="Genomic_DNA"/>
</dbReference>
<dbReference type="InterPro" id="IPR050188">
    <property type="entry name" value="RluA_PseudoU_synthase"/>
</dbReference>
<dbReference type="AlphaFoldDB" id="A0A2J0L4P8"/>
<evidence type="ECO:0000313" key="3">
    <source>
        <dbReference type="EMBL" id="PIU41497.1"/>
    </source>
</evidence>
<dbReference type="PANTHER" id="PTHR21600:SF44">
    <property type="entry name" value="RIBOSOMAL LARGE SUBUNIT PSEUDOURIDINE SYNTHASE D"/>
    <property type="match status" value="1"/>
</dbReference>